<dbReference type="EC" id="2.7.1.121" evidence="4"/>
<evidence type="ECO:0000256" key="3">
    <source>
        <dbReference type="ARBA" id="ARBA00003681"/>
    </source>
</evidence>
<dbReference type="InterPro" id="IPR039643">
    <property type="entry name" value="DhaM"/>
</dbReference>
<comment type="catalytic activity">
    <reaction evidence="1">
        <text>dihydroxyacetone + phosphoenolpyruvate = dihydroxyacetone phosphate + pyruvate</text>
        <dbReference type="Rhea" id="RHEA:18381"/>
        <dbReference type="ChEBI" id="CHEBI:15361"/>
        <dbReference type="ChEBI" id="CHEBI:16016"/>
        <dbReference type="ChEBI" id="CHEBI:57642"/>
        <dbReference type="ChEBI" id="CHEBI:58702"/>
        <dbReference type="EC" id="2.7.1.121"/>
    </reaction>
</comment>
<dbReference type="InterPro" id="IPR000032">
    <property type="entry name" value="HPr-like"/>
</dbReference>
<dbReference type="PRINTS" id="PR00107">
    <property type="entry name" value="PHOSPHOCPHPR"/>
</dbReference>
<evidence type="ECO:0000259" key="8">
    <source>
        <dbReference type="PROSITE" id="PS51096"/>
    </source>
</evidence>
<dbReference type="EMBL" id="CP028130">
    <property type="protein sequence ID" value="AZZ54882.1"/>
    <property type="molecule type" value="Genomic_DNA"/>
</dbReference>
<dbReference type="InterPro" id="IPR012844">
    <property type="entry name" value="DhaM_N"/>
</dbReference>
<dbReference type="PROSITE" id="PS51096">
    <property type="entry name" value="PTS_EIIA_TYPE_4"/>
    <property type="match status" value="1"/>
</dbReference>
<dbReference type="Gene3D" id="3.30.1340.10">
    <property type="entry name" value="HPr-like"/>
    <property type="match status" value="1"/>
</dbReference>
<dbReference type="InterPro" id="IPR004701">
    <property type="entry name" value="PTS_EIIA_man-typ"/>
</dbReference>
<evidence type="ECO:0000256" key="6">
    <source>
        <dbReference type="ARBA" id="ARBA00022679"/>
    </source>
</evidence>
<dbReference type="KEGG" id="ria:C7V51_02535"/>
<dbReference type="Pfam" id="PF00381">
    <property type="entry name" value="PTS-HPr"/>
    <property type="match status" value="1"/>
</dbReference>
<dbReference type="AlphaFoldDB" id="A0AAD1ELA6"/>
<dbReference type="GO" id="GO:0009401">
    <property type="term" value="P:phosphoenolpyruvate-dependent sugar phosphotransferase system"/>
    <property type="evidence" value="ECO:0007669"/>
    <property type="project" value="InterPro"/>
</dbReference>
<dbReference type="CDD" id="cd00367">
    <property type="entry name" value="PTS-HPr_like"/>
    <property type="match status" value="1"/>
</dbReference>
<dbReference type="Proteomes" id="UP000283946">
    <property type="component" value="Chromosome"/>
</dbReference>
<dbReference type="GO" id="GO:0016020">
    <property type="term" value="C:membrane"/>
    <property type="evidence" value="ECO:0007669"/>
    <property type="project" value="InterPro"/>
</dbReference>
<name>A0AAD1ELA6_9MICO</name>
<evidence type="ECO:0000259" key="9">
    <source>
        <dbReference type="PROSITE" id="PS51350"/>
    </source>
</evidence>
<organism evidence="10 11">
    <name type="scientific">Rathayibacter iranicus</name>
    <dbReference type="NCBI Taxonomy" id="59737"/>
    <lineage>
        <taxon>Bacteria</taxon>
        <taxon>Bacillati</taxon>
        <taxon>Actinomycetota</taxon>
        <taxon>Actinomycetes</taxon>
        <taxon>Micrococcales</taxon>
        <taxon>Microbacteriaceae</taxon>
        <taxon>Rathayibacter</taxon>
    </lineage>
</organism>
<comment type="function">
    <text evidence="2">Component of the dihydroxyacetone kinase complex, which is responsible for the phosphoenolpyruvate (PEP)-dependent phosphorylation of dihydroxyacetone. DhaM serves as the phosphoryl donor. Is phosphorylated by phosphoenolpyruvate in an EI- and HPr-dependent reaction, and a phosphorelay system on histidine residues finally leads to phosphoryl transfer to DhaL and dihydroxyacetone.</text>
</comment>
<dbReference type="Pfam" id="PF03610">
    <property type="entry name" value="EIIA-man"/>
    <property type="match status" value="1"/>
</dbReference>
<comment type="subunit">
    <text evidence="7">Homodimer. The dihydroxyacetone kinase complex is composed of a homodimer of DhaM, a homodimer of DhaK and the subunit DhaL.</text>
</comment>
<dbReference type="PANTHER" id="PTHR38594:SF1">
    <property type="entry name" value="PEP-DEPENDENT DIHYDROXYACETONE KINASE, PHOSPHORYL DONOR SUBUNIT DHAM"/>
    <property type="match status" value="1"/>
</dbReference>
<dbReference type="InterPro" id="IPR035895">
    <property type="entry name" value="HPr-like_sf"/>
</dbReference>
<evidence type="ECO:0000313" key="11">
    <source>
        <dbReference type="Proteomes" id="UP000283946"/>
    </source>
</evidence>
<protein>
    <recommendedName>
        <fullName evidence="5">Phosphocarrier protein HPr</fullName>
        <ecNumber evidence="4">2.7.1.121</ecNumber>
    </recommendedName>
</protein>
<gene>
    <name evidence="10" type="ORF">C7V51_02535</name>
</gene>
<dbReference type="Gene3D" id="3.40.50.510">
    <property type="entry name" value="Phosphotransferase system, mannose-type IIA component"/>
    <property type="match status" value="1"/>
</dbReference>
<evidence type="ECO:0000313" key="10">
    <source>
        <dbReference type="EMBL" id="AZZ54882.1"/>
    </source>
</evidence>
<dbReference type="RefSeq" id="WP_104264123.1">
    <property type="nucleotide sequence ID" value="NZ_CP028130.1"/>
</dbReference>
<dbReference type="PROSITE" id="PS51350">
    <property type="entry name" value="PTS_HPR_DOM"/>
    <property type="match status" value="1"/>
</dbReference>
<comment type="function">
    <text evidence="3">General (non sugar-specific) component of the phosphoenolpyruvate-dependent sugar phosphotransferase system (sugar PTS). This major carbohydrate active-transport system catalyzes the phosphorylation of incoming sugar substrates concomitantly with their translocation across the cell membrane. The phosphoryl group from phosphoenolpyruvate (PEP) is transferred to the phosphoryl carrier protein HPr by enzyme I. Phospho-HPr then transfers it to the PTS EIIA domain.</text>
</comment>
<dbReference type="NCBIfam" id="TIGR01003">
    <property type="entry name" value="PTS_HPr_family"/>
    <property type="match status" value="1"/>
</dbReference>
<evidence type="ECO:0000256" key="1">
    <source>
        <dbReference type="ARBA" id="ARBA00001113"/>
    </source>
</evidence>
<dbReference type="NCBIfam" id="TIGR02364">
    <property type="entry name" value="dha_pts"/>
    <property type="match status" value="1"/>
</dbReference>
<dbReference type="PROSITE" id="PS00369">
    <property type="entry name" value="PTS_HPR_HIS"/>
    <property type="match status" value="1"/>
</dbReference>
<dbReference type="SUPFAM" id="SSF53062">
    <property type="entry name" value="PTS system fructose IIA component-like"/>
    <property type="match status" value="1"/>
</dbReference>
<evidence type="ECO:0000256" key="4">
    <source>
        <dbReference type="ARBA" id="ARBA00012095"/>
    </source>
</evidence>
<proteinExistence type="predicted"/>
<keyword evidence="6" id="KW-0808">Transferase</keyword>
<dbReference type="SUPFAM" id="SSF55594">
    <property type="entry name" value="HPr-like"/>
    <property type="match status" value="1"/>
</dbReference>
<sequence>MSVGLVLVSHSARLAEGLVDIAEQMVASVSLIAAGGTDDGGIGTSFDRITVAIGEADSGDGVVVLCDLGSAIMTAETALEFLDDAARERVRIADAPLVEGTVAAAVAAGTGAPLDSVLAAAESAGGAAARGEAAVSPSVGEPAAKPAQRRVRLINPNGLHARPAADFVTVATTFDARIDVNGKDATSLLGVMALGLDRGDEVVVSAWGPQAEEAVGRLAALIESGFGEV</sequence>
<feature type="domain" description="PTS EIIA type-4" evidence="8">
    <location>
        <begin position="2"/>
        <end position="135"/>
    </location>
</feature>
<reference evidence="10 11" key="1">
    <citation type="submission" date="2018-03" db="EMBL/GenBank/DDBJ databases">
        <title>Bacteriophage NCPPB3778 and a type I-E CRISPR drive the evolution of the US Biological Select Agent, Rathayibacter toxicus.</title>
        <authorList>
            <person name="Davis E.W.II."/>
            <person name="Tabima J.F."/>
            <person name="Weisberg A.J."/>
            <person name="Dantas Lopes L."/>
            <person name="Wiseman M.S."/>
            <person name="Wiseman M.S."/>
            <person name="Pupko T."/>
            <person name="Belcher M.S."/>
            <person name="Sechler A.J."/>
            <person name="Tancos M.A."/>
            <person name="Schroeder B.K."/>
            <person name="Murray T.D."/>
            <person name="Luster D.G."/>
            <person name="Schneider W.L."/>
            <person name="Rogers E."/>
            <person name="Andreote F.D."/>
            <person name="Grunwald N.J."/>
            <person name="Putnam M.L."/>
            <person name="Chang J.H."/>
        </authorList>
    </citation>
    <scope>NUCLEOTIDE SEQUENCE [LARGE SCALE GENOMIC DNA]</scope>
    <source>
        <strain evidence="10 11">NCCPB 2253</strain>
    </source>
</reference>
<feature type="domain" description="HPr" evidence="9">
    <location>
        <begin position="146"/>
        <end position="229"/>
    </location>
</feature>
<dbReference type="InterPro" id="IPR036662">
    <property type="entry name" value="PTS_EIIA_man-typ_sf"/>
</dbReference>
<evidence type="ECO:0000256" key="5">
    <source>
        <dbReference type="ARBA" id="ARBA00020422"/>
    </source>
</evidence>
<accession>A0AAD1ELA6</accession>
<evidence type="ECO:0000256" key="2">
    <source>
        <dbReference type="ARBA" id="ARBA00002788"/>
    </source>
</evidence>
<dbReference type="InterPro" id="IPR001020">
    <property type="entry name" value="PTS_HPr_His_P_site"/>
</dbReference>
<evidence type="ECO:0000256" key="7">
    <source>
        <dbReference type="ARBA" id="ARBA00046577"/>
    </source>
</evidence>
<dbReference type="GO" id="GO:0047324">
    <property type="term" value="F:phosphoenolpyruvate-glycerone phosphotransferase activity"/>
    <property type="evidence" value="ECO:0007669"/>
    <property type="project" value="UniProtKB-EC"/>
</dbReference>
<dbReference type="GO" id="GO:0019563">
    <property type="term" value="P:glycerol catabolic process"/>
    <property type="evidence" value="ECO:0007669"/>
    <property type="project" value="InterPro"/>
</dbReference>
<dbReference type="PANTHER" id="PTHR38594">
    <property type="entry name" value="PEP-DEPENDENT DIHYDROXYACETONE KINASE, PHOSPHORYL DONOR SUBUNIT DHAM"/>
    <property type="match status" value="1"/>
</dbReference>